<gene>
    <name evidence="2" type="ORF">FE394_13975</name>
</gene>
<dbReference type="Proteomes" id="UP001271640">
    <property type="component" value="Unassembled WGS sequence"/>
</dbReference>
<dbReference type="InterPro" id="IPR020825">
    <property type="entry name" value="Phe-tRNA_synthase-like_B3/B4"/>
</dbReference>
<organism evidence="2 3">
    <name type="scientific">Xenorhabdus littoralis</name>
    <dbReference type="NCBI Taxonomy" id="2582835"/>
    <lineage>
        <taxon>Bacteria</taxon>
        <taxon>Pseudomonadati</taxon>
        <taxon>Pseudomonadota</taxon>
        <taxon>Gammaproteobacteria</taxon>
        <taxon>Enterobacterales</taxon>
        <taxon>Morganellaceae</taxon>
        <taxon>Xenorhabdus</taxon>
    </lineage>
</organism>
<keyword evidence="3" id="KW-1185">Reference proteome</keyword>
<proteinExistence type="predicted"/>
<name>A0ABU4SNP7_9GAMM</name>
<evidence type="ECO:0000313" key="2">
    <source>
        <dbReference type="EMBL" id="MDX8000273.1"/>
    </source>
</evidence>
<protein>
    <recommendedName>
        <fullName evidence="1">B3/B4 tRNA-binding domain-containing protein</fullName>
    </recommendedName>
</protein>
<dbReference type="PANTHER" id="PTHR39209:SF2">
    <property type="entry name" value="CYTOPLASMIC PROTEIN"/>
    <property type="match status" value="1"/>
</dbReference>
<dbReference type="RefSeq" id="WP_319926981.1">
    <property type="nucleotide sequence ID" value="NZ_VCDP01000056.1"/>
</dbReference>
<dbReference type="PANTHER" id="PTHR39209">
    <property type="match status" value="1"/>
</dbReference>
<feature type="domain" description="B3/B4 tRNA-binding" evidence="1">
    <location>
        <begin position="54"/>
        <end position="179"/>
    </location>
</feature>
<reference evidence="3" key="1">
    <citation type="journal article" date="2024" name="Toxins">
        <title>Genome Sequence Analysis of Native Xenorhabdus Strains Isolated from Entomopathogenic Nematodes in Argentina.</title>
        <authorList>
            <person name="Palma L."/>
            <person name="Frizzo L."/>
            <person name="Kaiser S."/>
            <person name="Berry C."/>
            <person name="Caballero P."/>
            <person name="Bode H.B."/>
            <person name="Del Valle E.E."/>
        </authorList>
    </citation>
    <scope>NUCLEOTIDE SEQUENCE [LARGE SCALE GENOMIC DNA]</scope>
    <source>
        <strain evidence="3">Reich</strain>
    </source>
</reference>
<dbReference type="EMBL" id="VCDP01000056">
    <property type="protein sequence ID" value="MDX8000273.1"/>
    <property type="molecule type" value="Genomic_DNA"/>
</dbReference>
<comment type="caution">
    <text evidence="2">The sequence shown here is derived from an EMBL/GenBank/DDBJ whole genome shotgun (WGS) entry which is preliminary data.</text>
</comment>
<accession>A0ABU4SNP7</accession>
<sequence length="222" mass="25493">MKLLISDDVFSIFPEMEIHGVIFHDIDLNSVPNISFDDITTIDNEKIENELIIWKDVYKRFPRDKKAKVSIDYLFKAIRNGKLKKISSLVDIYNYASLISYSPFGGECLHSMKDGELALTIANGEEIFQPLFSNDYEKPLSGEIIWRFGHNDVVCRSMNFKESDKFKITDSTNSVIFLSEKPFQNMQGEPESGINFLLSSLSNVSKSYLSFNLNSNNSYLYF</sequence>
<evidence type="ECO:0000313" key="3">
    <source>
        <dbReference type="Proteomes" id="UP001271640"/>
    </source>
</evidence>
<dbReference type="InterPro" id="IPR005146">
    <property type="entry name" value="B3/B4_tRNA-bd"/>
</dbReference>
<dbReference type="Gene3D" id="3.50.40.10">
    <property type="entry name" value="Phenylalanyl-trna Synthetase, Chain B, domain 3"/>
    <property type="match status" value="1"/>
</dbReference>
<dbReference type="SUPFAM" id="SSF56037">
    <property type="entry name" value="PheT/TilS domain"/>
    <property type="match status" value="1"/>
</dbReference>
<dbReference type="Pfam" id="PF03483">
    <property type="entry name" value="B3_4"/>
    <property type="match status" value="1"/>
</dbReference>
<evidence type="ECO:0000259" key="1">
    <source>
        <dbReference type="Pfam" id="PF03483"/>
    </source>
</evidence>